<protein>
    <submittedName>
        <fullName evidence="2">Uncharacterized protein</fullName>
    </submittedName>
</protein>
<feature type="region of interest" description="Disordered" evidence="1">
    <location>
        <begin position="1"/>
        <end position="91"/>
    </location>
</feature>
<dbReference type="HOGENOM" id="CLU_2423024_0_0_11"/>
<evidence type="ECO:0000313" key="3">
    <source>
        <dbReference type="Proteomes" id="UP000027178"/>
    </source>
</evidence>
<evidence type="ECO:0000313" key="2">
    <source>
        <dbReference type="EMBL" id="KDN87840.1"/>
    </source>
</evidence>
<proteinExistence type="predicted"/>
<feature type="compositionally biased region" description="Low complexity" evidence="1">
    <location>
        <begin position="34"/>
        <end position="44"/>
    </location>
</feature>
<reference evidence="2 3" key="1">
    <citation type="submission" date="2014-05" db="EMBL/GenBank/DDBJ databases">
        <title>Draft Genome Sequence of Kitasatospora cheerisanensis KCTC 2395.</title>
        <authorList>
            <person name="Nam D.H."/>
        </authorList>
    </citation>
    <scope>NUCLEOTIDE SEQUENCE [LARGE SCALE GENOMIC DNA]</scope>
    <source>
        <strain evidence="2 3">KCTC 2395</strain>
    </source>
</reference>
<comment type="caution">
    <text evidence="2">The sequence shown here is derived from an EMBL/GenBank/DDBJ whole genome shotgun (WGS) entry which is preliminary data.</text>
</comment>
<dbReference type="AlphaFoldDB" id="A0A066ZCH0"/>
<keyword evidence="3" id="KW-1185">Reference proteome</keyword>
<feature type="compositionally biased region" description="Acidic residues" evidence="1">
    <location>
        <begin position="1"/>
        <end position="16"/>
    </location>
</feature>
<dbReference type="EMBL" id="JNBY01000015">
    <property type="protein sequence ID" value="KDN87840.1"/>
    <property type="molecule type" value="Genomic_DNA"/>
</dbReference>
<dbReference type="Proteomes" id="UP000027178">
    <property type="component" value="Unassembled WGS sequence"/>
</dbReference>
<sequence length="91" mass="8984">MADPVPVDDAEVDAEDPERLEREVGQAGHEGGESEAAAPAFAARVGGGAGGLEERGGHGSSLSAGRGPVLRPPDDPCPPHGGRGPSAPVRG</sequence>
<gene>
    <name evidence="2" type="ORF">KCH_04870</name>
</gene>
<organism evidence="2 3">
    <name type="scientific">Kitasatospora cheerisanensis KCTC 2395</name>
    <dbReference type="NCBI Taxonomy" id="1348663"/>
    <lineage>
        <taxon>Bacteria</taxon>
        <taxon>Bacillati</taxon>
        <taxon>Actinomycetota</taxon>
        <taxon>Actinomycetes</taxon>
        <taxon>Kitasatosporales</taxon>
        <taxon>Streptomycetaceae</taxon>
        <taxon>Kitasatospora</taxon>
    </lineage>
</organism>
<evidence type="ECO:0000256" key="1">
    <source>
        <dbReference type="SAM" id="MobiDB-lite"/>
    </source>
</evidence>
<name>A0A066ZCH0_9ACTN</name>
<accession>A0A066ZCH0</accession>